<keyword evidence="9" id="KW-0333">Golgi apparatus</keyword>
<dbReference type="GO" id="GO:0032456">
    <property type="term" value="P:endocytic recycling"/>
    <property type="evidence" value="ECO:0007669"/>
    <property type="project" value="TreeGrafter"/>
</dbReference>
<keyword evidence="10" id="KW-0446">Lipid-binding</keyword>
<feature type="domain" description="PX" evidence="14">
    <location>
        <begin position="117"/>
        <end position="234"/>
    </location>
</feature>
<evidence type="ECO:0000313" key="16">
    <source>
        <dbReference type="Proteomes" id="UP000813423"/>
    </source>
</evidence>
<comment type="similarity">
    <text evidence="4">Belongs to the sorting nexin family.</text>
</comment>
<dbReference type="GO" id="GO:0031901">
    <property type="term" value="C:early endosome membrane"/>
    <property type="evidence" value="ECO:0007669"/>
    <property type="project" value="TreeGrafter"/>
</dbReference>
<evidence type="ECO:0000256" key="4">
    <source>
        <dbReference type="ARBA" id="ARBA00010883"/>
    </source>
</evidence>
<dbReference type="Proteomes" id="UP000813423">
    <property type="component" value="Unassembled WGS sequence"/>
</dbReference>
<dbReference type="GO" id="GO:0000139">
    <property type="term" value="C:Golgi membrane"/>
    <property type="evidence" value="ECO:0007669"/>
    <property type="project" value="UniProtKB-SubCell"/>
</dbReference>
<comment type="subcellular location">
    <subcellularLocation>
        <location evidence="3">Cytoplasm</location>
    </subcellularLocation>
    <subcellularLocation>
        <location evidence="2">Golgi apparatus membrane</location>
        <topology evidence="2">Peripheral membrane protein</topology>
        <orientation evidence="2">Cytoplasmic side</orientation>
    </subcellularLocation>
    <subcellularLocation>
        <location evidence="1">Prevacuolar compartment membrane</location>
        <topology evidence="1">Peripheral membrane protein</topology>
        <orientation evidence="1">Cytoplasmic side</orientation>
    </subcellularLocation>
</comment>
<dbReference type="SMART" id="SM00312">
    <property type="entry name" value="PX"/>
    <property type="match status" value="1"/>
</dbReference>
<dbReference type="AlphaFoldDB" id="A0A9P8NHQ6"/>
<dbReference type="InterPro" id="IPR036871">
    <property type="entry name" value="PX_dom_sf"/>
</dbReference>
<dbReference type="GO" id="GO:0015031">
    <property type="term" value="P:protein transport"/>
    <property type="evidence" value="ECO:0007669"/>
    <property type="project" value="UniProtKB-KW"/>
</dbReference>
<evidence type="ECO:0000256" key="8">
    <source>
        <dbReference type="ARBA" id="ARBA00022927"/>
    </source>
</evidence>
<keyword evidence="6" id="KW-0813">Transport</keyword>
<organism evidence="15 16">
    <name type="scientific">Aspergillus fumigatus</name>
    <name type="common">Neosartorya fumigata</name>
    <dbReference type="NCBI Taxonomy" id="746128"/>
    <lineage>
        <taxon>Eukaryota</taxon>
        <taxon>Fungi</taxon>
        <taxon>Dikarya</taxon>
        <taxon>Ascomycota</taxon>
        <taxon>Pezizomycotina</taxon>
        <taxon>Eurotiomycetes</taxon>
        <taxon>Eurotiomycetidae</taxon>
        <taxon>Eurotiales</taxon>
        <taxon>Aspergillaceae</taxon>
        <taxon>Aspergillus</taxon>
        <taxon>Aspergillus subgen. Fumigati</taxon>
    </lineage>
</organism>
<dbReference type="PANTHER" id="PTHR45963:SF2">
    <property type="entry name" value="RE52028P"/>
    <property type="match status" value="1"/>
</dbReference>
<evidence type="ECO:0000256" key="10">
    <source>
        <dbReference type="ARBA" id="ARBA00023121"/>
    </source>
</evidence>
<dbReference type="GO" id="GO:0034499">
    <property type="term" value="P:late endosome to Golgi transport"/>
    <property type="evidence" value="ECO:0007669"/>
    <property type="project" value="TreeGrafter"/>
</dbReference>
<dbReference type="FunFam" id="3.30.1520.10:FF:000030">
    <property type="entry name" value="Sorting nexin-3, variant"/>
    <property type="match status" value="1"/>
</dbReference>
<comment type="caution">
    <text evidence="15">The sequence shown here is derived from an EMBL/GenBank/DDBJ whole genome shotgun (WGS) entry which is preliminary data.</text>
</comment>
<dbReference type="InterPro" id="IPR001683">
    <property type="entry name" value="PX_dom"/>
</dbReference>
<evidence type="ECO:0000313" key="15">
    <source>
        <dbReference type="EMBL" id="KAH1900970.1"/>
    </source>
</evidence>
<evidence type="ECO:0000256" key="11">
    <source>
        <dbReference type="ARBA" id="ARBA00023136"/>
    </source>
</evidence>
<dbReference type="Pfam" id="PF00787">
    <property type="entry name" value="PX"/>
    <property type="match status" value="1"/>
</dbReference>
<protein>
    <recommendedName>
        <fullName evidence="5">Sorting nexin-3</fullName>
    </recommendedName>
</protein>
<evidence type="ECO:0000256" key="1">
    <source>
        <dbReference type="ARBA" id="ARBA00004179"/>
    </source>
</evidence>
<dbReference type="InterPro" id="IPR042138">
    <property type="entry name" value="PX_Grd19_PX"/>
</dbReference>
<evidence type="ECO:0000259" key="14">
    <source>
        <dbReference type="PROSITE" id="PS50195"/>
    </source>
</evidence>
<proteinExistence type="inferred from homology"/>
<keyword evidence="8" id="KW-0653">Protein transport</keyword>
<dbReference type="GO" id="GO:0030904">
    <property type="term" value="C:retromer complex"/>
    <property type="evidence" value="ECO:0007669"/>
    <property type="project" value="TreeGrafter"/>
</dbReference>
<evidence type="ECO:0000256" key="12">
    <source>
        <dbReference type="ARBA" id="ARBA00025533"/>
    </source>
</evidence>
<dbReference type="SUPFAM" id="SSF64268">
    <property type="entry name" value="PX domain"/>
    <property type="match status" value="1"/>
</dbReference>
<dbReference type="EMBL" id="JAIBSC010000071">
    <property type="protein sequence ID" value="KAH1900970.1"/>
    <property type="molecule type" value="Genomic_DNA"/>
</dbReference>
<dbReference type="InterPro" id="IPR051074">
    <property type="entry name" value="Sorting_Nexin"/>
</dbReference>
<evidence type="ECO:0000256" key="2">
    <source>
        <dbReference type="ARBA" id="ARBA00004255"/>
    </source>
</evidence>
<evidence type="ECO:0000256" key="7">
    <source>
        <dbReference type="ARBA" id="ARBA00022490"/>
    </source>
</evidence>
<gene>
    <name evidence="15" type="ORF">KXV57_008284</name>
</gene>
<sequence length="238" mass="27309">MRAVTRHFTQNSLEDKDDPMNSPAIPLPSSVILNAIVENSFSYFSAIILHIILTAKKSTFFKIATSVFPAVTSPIRPQYPVDLHIHSGAEDTQSSTMQAVPESRQQTFEEIYGPPENFLEIEVRNPQTHGTSRNMYTSYEIVCRTNIPAFKLKHSVVRRRYSDFEYFRDILERESTRVTIPPLPGKVFTNRFSDDVIEHRREGLQRFLQIVAGHPLLQTGSKVLASFIQDPNWDRNAW</sequence>
<dbReference type="CDD" id="cd07295">
    <property type="entry name" value="PX_Grd19"/>
    <property type="match status" value="1"/>
</dbReference>
<name>A0A9P8NHQ6_ASPFM</name>
<feature type="region of interest" description="Disordered" evidence="13">
    <location>
        <begin position="1"/>
        <end position="21"/>
    </location>
</feature>
<evidence type="ECO:0000256" key="5">
    <source>
        <dbReference type="ARBA" id="ARBA00020436"/>
    </source>
</evidence>
<keyword evidence="7" id="KW-0963">Cytoplasm</keyword>
<evidence type="ECO:0000256" key="3">
    <source>
        <dbReference type="ARBA" id="ARBA00004496"/>
    </source>
</evidence>
<evidence type="ECO:0000256" key="9">
    <source>
        <dbReference type="ARBA" id="ARBA00023034"/>
    </source>
</evidence>
<reference evidence="15" key="1">
    <citation type="submission" date="2021-08" db="EMBL/GenBank/DDBJ databases">
        <title>Global Aspergillus fumigatus from environmental and clinical sources.</title>
        <authorList>
            <person name="Barber A."/>
            <person name="Sae-Ong T."/>
        </authorList>
    </citation>
    <scope>NUCLEOTIDE SEQUENCE</scope>
    <source>
        <strain evidence="15">NRZ-2016-071</strain>
    </source>
</reference>
<comment type="function">
    <text evidence="12">Required for retention of late Golgi membrane proteins. Component of the retrieval machinery that functions by direct interaction with the cytosolic tails of certain TGN membrane proteins during the sorting/budding process at the prevacuolar compartment. Binds phosphatidylinositol 3-phosphate (PtdIns(P3)).</text>
</comment>
<dbReference type="Gene3D" id="3.30.1520.10">
    <property type="entry name" value="Phox-like domain"/>
    <property type="match status" value="1"/>
</dbReference>
<dbReference type="PANTHER" id="PTHR45963">
    <property type="entry name" value="RE52028P"/>
    <property type="match status" value="1"/>
</dbReference>
<evidence type="ECO:0000256" key="6">
    <source>
        <dbReference type="ARBA" id="ARBA00022448"/>
    </source>
</evidence>
<dbReference type="PROSITE" id="PS50195">
    <property type="entry name" value="PX"/>
    <property type="match status" value="1"/>
</dbReference>
<keyword evidence="11" id="KW-0472">Membrane</keyword>
<evidence type="ECO:0000256" key="13">
    <source>
        <dbReference type="SAM" id="MobiDB-lite"/>
    </source>
</evidence>
<accession>A0A9P8NHQ6</accession>
<dbReference type="GO" id="GO:0032266">
    <property type="term" value="F:phosphatidylinositol-3-phosphate binding"/>
    <property type="evidence" value="ECO:0007669"/>
    <property type="project" value="InterPro"/>
</dbReference>